<evidence type="ECO:0000313" key="2">
    <source>
        <dbReference type="Proteomes" id="UP000541444"/>
    </source>
</evidence>
<protein>
    <submittedName>
        <fullName evidence="1">Uncharacterized protein</fullName>
    </submittedName>
</protein>
<sequence>MTPSRPCSPLLEKVNGGLNSTTPLGRDEFELAKRINAASKSVTAGRKDPEILPTTTDTQNVGEHIKLRYDKLSPNDVVICDAMTCEVSTCIDGCMSREIKNSICLKACHGRGVGVKLIIDSSLCKDDEVRVDFDEPQQLKDGQTKRACSRAFVSSLNWAQMLGVAPKV</sequence>
<gene>
    <name evidence="1" type="ORF">GIB67_022544</name>
</gene>
<evidence type="ECO:0000313" key="1">
    <source>
        <dbReference type="EMBL" id="KAF6138510.1"/>
    </source>
</evidence>
<name>A0A7J7L7G9_9MAGN</name>
<dbReference type="AlphaFoldDB" id="A0A7J7L7G9"/>
<organism evidence="1 2">
    <name type="scientific">Kingdonia uniflora</name>
    <dbReference type="NCBI Taxonomy" id="39325"/>
    <lineage>
        <taxon>Eukaryota</taxon>
        <taxon>Viridiplantae</taxon>
        <taxon>Streptophyta</taxon>
        <taxon>Embryophyta</taxon>
        <taxon>Tracheophyta</taxon>
        <taxon>Spermatophyta</taxon>
        <taxon>Magnoliopsida</taxon>
        <taxon>Ranunculales</taxon>
        <taxon>Circaeasteraceae</taxon>
        <taxon>Kingdonia</taxon>
    </lineage>
</organism>
<dbReference type="Proteomes" id="UP000541444">
    <property type="component" value="Unassembled WGS sequence"/>
</dbReference>
<keyword evidence="2" id="KW-1185">Reference proteome</keyword>
<accession>A0A7J7L7G9</accession>
<proteinExistence type="predicted"/>
<reference evidence="1 2" key="1">
    <citation type="journal article" date="2020" name="IScience">
        <title>Genome Sequencing of the Endangered Kingdonia uniflora (Circaeasteraceae, Ranunculales) Reveals Potential Mechanisms of Evolutionary Specialization.</title>
        <authorList>
            <person name="Sun Y."/>
            <person name="Deng T."/>
            <person name="Zhang A."/>
            <person name="Moore M.J."/>
            <person name="Landis J.B."/>
            <person name="Lin N."/>
            <person name="Zhang H."/>
            <person name="Zhang X."/>
            <person name="Huang J."/>
            <person name="Zhang X."/>
            <person name="Sun H."/>
            <person name="Wang H."/>
        </authorList>
    </citation>
    <scope>NUCLEOTIDE SEQUENCE [LARGE SCALE GENOMIC DNA]</scope>
    <source>
        <strain evidence="1">TB1705</strain>
        <tissue evidence="1">Leaf</tissue>
    </source>
</reference>
<dbReference type="EMBL" id="JACGCM010002569">
    <property type="protein sequence ID" value="KAF6138510.1"/>
    <property type="molecule type" value="Genomic_DNA"/>
</dbReference>
<comment type="caution">
    <text evidence="1">The sequence shown here is derived from an EMBL/GenBank/DDBJ whole genome shotgun (WGS) entry which is preliminary data.</text>
</comment>